<organism evidence="1 2">
    <name type="scientific">Aspergillus versicolor CBS 583.65</name>
    <dbReference type="NCBI Taxonomy" id="1036611"/>
    <lineage>
        <taxon>Eukaryota</taxon>
        <taxon>Fungi</taxon>
        <taxon>Dikarya</taxon>
        <taxon>Ascomycota</taxon>
        <taxon>Pezizomycotina</taxon>
        <taxon>Eurotiomycetes</taxon>
        <taxon>Eurotiomycetidae</taxon>
        <taxon>Eurotiales</taxon>
        <taxon>Aspergillaceae</taxon>
        <taxon>Aspergillus</taxon>
        <taxon>Aspergillus subgen. Nidulantes</taxon>
    </lineage>
</organism>
<keyword evidence="2" id="KW-1185">Reference proteome</keyword>
<reference evidence="2" key="1">
    <citation type="journal article" date="2017" name="Genome Biol.">
        <title>Comparative genomics reveals high biological diversity and specific adaptations in the industrially and medically important fungal genus Aspergillus.</title>
        <authorList>
            <person name="de Vries R.P."/>
            <person name="Riley R."/>
            <person name="Wiebenga A."/>
            <person name="Aguilar-Osorio G."/>
            <person name="Amillis S."/>
            <person name="Uchima C.A."/>
            <person name="Anderluh G."/>
            <person name="Asadollahi M."/>
            <person name="Askin M."/>
            <person name="Barry K."/>
            <person name="Battaglia E."/>
            <person name="Bayram O."/>
            <person name="Benocci T."/>
            <person name="Braus-Stromeyer S.A."/>
            <person name="Caldana C."/>
            <person name="Canovas D."/>
            <person name="Cerqueira G.C."/>
            <person name="Chen F."/>
            <person name="Chen W."/>
            <person name="Choi C."/>
            <person name="Clum A."/>
            <person name="Dos Santos R.A."/>
            <person name="Damasio A.R."/>
            <person name="Diallinas G."/>
            <person name="Emri T."/>
            <person name="Fekete E."/>
            <person name="Flipphi M."/>
            <person name="Freyberg S."/>
            <person name="Gallo A."/>
            <person name="Gournas C."/>
            <person name="Habgood R."/>
            <person name="Hainaut M."/>
            <person name="Harispe M.L."/>
            <person name="Henrissat B."/>
            <person name="Hilden K.S."/>
            <person name="Hope R."/>
            <person name="Hossain A."/>
            <person name="Karabika E."/>
            <person name="Karaffa L."/>
            <person name="Karanyi Z."/>
            <person name="Krasevec N."/>
            <person name="Kuo A."/>
            <person name="Kusch H."/>
            <person name="LaButti K."/>
            <person name="Lagendijk E.L."/>
            <person name="Lapidus A."/>
            <person name="Levasseur A."/>
            <person name="Lindquist E."/>
            <person name="Lipzen A."/>
            <person name="Logrieco A.F."/>
            <person name="MacCabe A."/>
            <person name="Maekelae M.R."/>
            <person name="Malavazi I."/>
            <person name="Melin P."/>
            <person name="Meyer V."/>
            <person name="Mielnichuk N."/>
            <person name="Miskei M."/>
            <person name="Molnar A.P."/>
            <person name="Mule G."/>
            <person name="Ngan C.Y."/>
            <person name="Orejas M."/>
            <person name="Orosz E."/>
            <person name="Ouedraogo J.P."/>
            <person name="Overkamp K.M."/>
            <person name="Park H.-S."/>
            <person name="Perrone G."/>
            <person name="Piumi F."/>
            <person name="Punt P.J."/>
            <person name="Ram A.F."/>
            <person name="Ramon A."/>
            <person name="Rauscher S."/>
            <person name="Record E."/>
            <person name="Riano-Pachon D.M."/>
            <person name="Robert V."/>
            <person name="Roehrig J."/>
            <person name="Ruller R."/>
            <person name="Salamov A."/>
            <person name="Salih N.S."/>
            <person name="Samson R.A."/>
            <person name="Sandor E."/>
            <person name="Sanguinetti M."/>
            <person name="Schuetze T."/>
            <person name="Sepcic K."/>
            <person name="Shelest E."/>
            <person name="Sherlock G."/>
            <person name="Sophianopoulou V."/>
            <person name="Squina F.M."/>
            <person name="Sun H."/>
            <person name="Susca A."/>
            <person name="Todd R.B."/>
            <person name="Tsang A."/>
            <person name="Unkles S.E."/>
            <person name="van de Wiele N."/>
            <person name="van Rossen-Uffink D."/>
            <person name="Oliveira J.V."/>
            <person name="Vesth T.C."/>
            <person name="Visser J."/>
            <person name="Yu J.-H."/>
            <person name="Zhou M."/>
            <person name="Andersen M.R."/>
            <person name="Archer D.B."/>
            <person name="Baker S.E."/>
            <person name="Benoit I."/>
            <person name="Brakhage A.A."/>
            <person name="Braus G.H."/>
            <person name="Fischer R."/>
            <person name="Frisvad J.C."/>
            <person name="Goldman G.H."/>
            <person name="Houbraken J."/>
            <person name="Oakley B."/>
            <person name="Pocsi I."/>
            <person name="Scazzocchio C."/>
            <person name="Seiboth B."/>
            <person name="vanKuyk P.A."/>
            <person name="Wortman J."/>
            <person name="Dyer P.S."/>
            <person name="Grigoriev I.V."/>
        </authorList>
    </citation>
    <scope>NUCLEOTIDE SEQUENCE [LARGE SCALE GENOMIC DNA]</scope>
    <source>
        <strain evidence="2">CBS 583.65</strain>
    </source>
</reference>
<dbReference type="EMBL" id="KV878125">
    <property type="protein sequence ID" value="OJI97696.1"/>
    <property type="molecule type" value="Genomic_DNA"/>
</dbReference>
<dbReference type="GeneID" id="63729706"/>
<dbReference type="Proteomes" id="UP000184073">
    <property type="component" value="Unassembled WGS sequence"/>
</dbReference>
<evidence type="ECO:0008006" key="3">
    <source>
        <dbReference type="Google" id="ProtNLM"/>
    </source>
</evidence>
<gene>
    <name evidence="1" type="ORF">ASPVEDRAFT_49660</name>
</gene>
<dbReference type="VEuPathDB" id="FungiDB:ASPVEDRAFT_49660"/>
<dbReference type="STRING" id="1036611.A0A1L9P883"/>
<sequence>MNTIAVDQQSIIHAYRQLYRQGLKAVNYSTPSRHVLIATLRSSFRSLPAQDFDSRRIINTLNFLHKAANIAGIEHKIVRNLLMIKYWGQPNVRSNMRNLGGIGINQSDPTMQRDAREQWNRTLMLLNESLGTCLR</sequence>
<name>A0A1L9P883_ASPVE</name>
<accession>A0A1L9P883</accession>
<dbReference type="OrthoDB" id="4392610at2759"/>
<protein>
    <recommendedName>
        <fullName evidence="3">DUF1763-domain-containing protein</fullName>
    </recommendedName>
</protein>
<dbReference type="RefSeq" id="XP_040663459.1">
    <property type="nucleotide sequence ID" value="XM_040814195.1"/>
</dbReference>
<proteinExistence type="predicted"/>
<evidence type="ECO:0000313" key="1">
    <source>
        <dbReference type="EMBL" id="OJI97696.1"/>
    </source>
</evidence>
<dbReference type="AlphaFoldDB" id="A0A1L9P883"/>
<evidence type="ECO:0000313" key="2">
    <source>
        <dbReference type="Proteomes" id="UP000184073"/>
    </source>
</evidence>